<dbReference type="Proteomes" id="UP000627464">
    <property type="component" value="Unassembled WGS sequence"/>
</dbReference>
<reference evidence="2" key="1">
    <citation type="journal article" date="2019" name="Int. J. Syst. Evol. Microbiol.">
        <title>The Global Catalogue of Microorganisms (GCM) 10K type strain sequencing project: providing services to taxonomists for standard genome sequencing and annotation.</title>
        <authorList>
            <consortium name="The Broad Institute Genomics Platform"/>
            <consortium name="The Broad Institute Genome Sequencing Center for Infectious Disease"/>
            <person name="Wu L."/>
            <person name="Ma J."/>
        </authorList>
    </citation>
    <scope>NUCLEOTIDE SEQUENCE [LARGE SCALE GENOMIC DNA]</scope>
    <source>
        <strain evidence="2">CGMCC 1.12806</strain>
    </source>
</reference>
<sequence length="60" mass="6928">MPYRLYSQVWERSVRLFGQNAMHVAFWQTAVTGCGFRATRNIAKYMPRPQSVNSALIYGT</sequence>
<organism evidence="1 2">
    <name type="scientific">Hafnia psychrotolerans</name>
    <dbReference type="NCBI Taxonomy" id="1477018"/>
    <lineage>
        <taxon>Bacteria</taxon>
        <taxon>Pseudomonadati</taxon>
        <taxon>Pseudomonadota</taxon>
        <taxon>Gammaproteobacteria</taxon>
        <taxon>Enterobacterales</taxon>
        <taxon>Hafniaceae</taxon>
        <taxon>Hafnia</taxon>
    </lineage>
</organism>
<evidence type="ECO:0000313" key="2">
    <source>
        <dbReference type="Proteomes" id="UP000627464"/>
    </source>
</evidence>
<gene>
    <name evidence="1" type="ORF">GCM10011328_20490</name>
</gene>
<name>A0ABQ1GK73_9GAMM</name>
<dbReference type="PROSITE" id="PS51257">
    <property type="entry name" value="PROKAR_LIPOPROTEIN"/>
    <property type="match status" value="1"/>
</dbReference>
<keyword evidence="2" id="KW-1185">Reference proteome</keyword>
<protein>
    <submittedName>
        <fullName evidence="1">Uncharacterized protein</fullName>
    </submittedName>
</protein>
<evidence type="ECO:0000313" key="1">
    <source>
        <dbReference type="EMBL" id="GGA45229.1"/>
    </source>
</evidence>
<proteinExistence type="predicted"/>
<accession>A0ABQ1GK73</accession>
<comment type="caution">
    <text evidence="1">The sequence shown here is derived from an EMBL/GenBank/DDBJ whole genome shotgun (WGS) entry which is preliminary data.</text>
</comment>
<dbReference type="EMBL" id="BMFZ01000004">
    <property type="protein sequence ID" value="GGA45229.1"/>
    <property type="molecule type" value="Genomic_DNA"/>
</dbReference>